<dbReference type="CDD" id="cd08512">
    <property type="entry name" value="PBP2_NikA_DppA_OppA_like_7"/>
    <property type="match status" value="1"/>
</dbReference>
<evidence type="ECO:0000256" key="5">
    <source>
        <dbReference type="SAM" id="Phobius"/>
    </source>
</evidence>
<comment type="similarity">
    <text evidence="1">Belongs to the bacterial solute-binding protein 5 family.</text>
</comment>
<comment type="caution">
    <text evidence="7">The sequence shown here is derived from an EMBL/GenBank/DDBJ whole genome shotgun (WGS) entry which is preliminary data.</text>
</comment>
<evidence type="ECO:0000313" key="8">
    <source>
        <dbReference type="Proteomes" id="UP000242015"/>
    </source>
</evidence>
<evidence type="ECO:0000256" key="4">
    <source>
        <dbReference type="SAM" id="MobiDB-lite"/>
    </source>
</evidence>
<dbReference type="GO" id="GO:0042597">
    <property type="term" value="C:periplasmic space"/>
    <property type="evidence" value="ECO:0007669"/>
    <property type="project" value="UniProtKB-ARBA"/>
</dbReference>
<keyword evidence="5" id="KW-1133">Transmembrane helix</keyword>
<feature type="transmembrane region" description="Helical" evidence="5">
    <location>
        <begin position="21"/>
        <end position="45"/>
    </location>
</feature>
<dbReference type="PANTHER" id="PTHR30290:SF9">
    <property type="entry name" value="OLIGOPEPTIDE-BINDING PROTEIN APPA"/>
    <property type="match status" value="1"/>
</dbReference>
<keyword evidence="5" id="KW-0472">Membrane</keyword>
<evidence type="ECO:0000259" key="6">
    <source>
        <dbReference type="Pfam" id="PF00496"/>
    </source>
</evidence>
<dbReference type="InterPro" id="IPR039424">
    <property type="entry name" value="SBP_5"/>
</dbReference>
<evidence type="ECO:0000256" key="1">
    <source>
        <dbReference type="ARBA" id="ARBA00005695"/>
    </source>
</evidence>
<dbReference type="InterPro" id="IPR000914">
    <property type="entry name" value="SBP_5_dom"/>
</dbReference>
<gene>
    <name evidence="7" type="ORF">B9Q04_03350</name>
</gene>
<feature type="domain" description="Solute-binding protein family 5" evidence="6">
    <location>
        <begin position="134"/>
        <end position="586"/>
    </location>
</feature>
<proteinExistence type="inferred from homology"/>
<name>A0A2R6CD90_9ARCH</name>
<evidence type="ECO:0000313" key="7">
    <source>
        <dbReference type="EMBL" id="PSO08865.1"/>
    </source>
</evidence>
<dbReference type="GO" id="GO:1904680">
    <property type="term" value="F:peptide transmembrane transporter activity"/>
    <property type="evidence" value="ECO:0007669"/>
    <property type="project" value="TreeGrafter"/>
</dbReference>
<dbReference type="Gene3D" id="3.40.190.10">
    <property type="entry name" value="Periplasmic binding protein-like II"/>
    <property type="match status" value="1"/>
</dbReference>
<keyword evidence="5" id="KW-0812">Transmembrane</keyword>
<dbReference type="InterPro" id="IPR030678">
    <property type="entry name" value="Peptide/Ni-bd"/>
</dbReference>
<protein>
    <recommendedName>
        <fullName evidence="6">Solute-binding protein family 5 domain-containing protein</fullName>
    </recommendedName>
</protein>
<dbReference type="PANTHER" id="PTHR30290">
    <property type="entry name" value="PERIPLASMIC BINDING COMPONENT OF ABC TRANSPORTER"/>
    <property type="match status" value="1"/>
</dbReference>
<sequence length="685" mass="74985">MQGFISMCSDSSTMLTLRRRGISRGAAVGIVVVIIIVIVAAAIALSRTSHPSTPTSQSTSSTTSSLTTSTTSSTSTSSLVSVQGPPNLSQLVVMENEPPNSVDPASGFFAGEDEVMTNVYQTLLMFNYTSISEFAPILATNWSINPTYTQYTFSLRQNAYFANGQPFNASVVWFNFYRTILMNQVGASYFTNLLYNGTQAALTGYAVPAGVEAALQSVGYQFSANTTQAQIQAANYLASILSNFNPSNTTIQKLMLFANQAVVVVNQYTVEFNLINPYRFFLQTLAVPGAGQVDPSFVDAHGGVVPNQENTYLNTHTMGTGPYTVKSYIQGEVMTLTENPNYWAAKLPASQSNIMLTPPHIPVIIIEYTSSATQLIQAIESNSVSLLEGPPIPVPSPLYLPSLASYPGVKVVSLPNAPKFLFLMAALDTAKYPYNITGFRLALAHAINYTDILTTVAMGYGVQYVGPISPGLPYYNPQNLPPYNYDPAYSISLLSQLGFRLNLPNGTVINPNGKSVQLSITYTSDDPAEVKIAQELQVMFSQVGLSFQLNPVTTQTEEELISQPGTAQSYPGMLLWYWYPSWLDPVYQDLVVQVNSNYGGISGDVSWFDNSTINNLTNNLPFLTNPQLVNQTVAEVYKMVYQQAPDIWLYAIVPYWVERSYVAGVIYNPGILGYYYPLIYYNTTT</sequence>
<dbReference type="Gene3D" id="3.10.105.10">
    <property type="entry name" value="Dipeptide-binding Protein, Domain 3"/>
    <property type="match status" value="1"/>
</dbReference>
<dbReference type="GO" id="GO:0043190">
    <property type="term" value="C:ATP-binding cassette (ABC) transporter complex"/>
    <property type="evidence" value="ECO:0007669"/>
    <property type="project" value="InterPro"/>
</dbReference>
<dbReference type="GO" id="GO:0015833">
    <property type="term" value="P:peptide transport"/>
    <property type="evidence" value="ECO:0007669"/>
    <property type="project" value="TreeGrafter"/>
</dbReference>
<accession>A0A2R6CD90</accession>
<dbReference type="SUPFAM" id="SSF53850">
    <property type="entry name" value="Periplasmic binding protein-like II"/>
    <property type="match status" value="1"/>
</dbReference>
<evidence type="ECO:0000256" key="3">
    <source>
        <dbReference type="ARBA" id="ARBA00022729"/>
    </source>
</evidence>
<keyword evidence="2" id="KW-0813">Transport</keyword>
<dbReference type="AlphaFoldDB" id="A0A2R6CD90"/>
<feature type="region of interest" description="Disordered" evidence="4">
    <location>
        <begin position="49"/>
        <end position="83"/>
    </location>
</feature>
<dbReference type="Proteomes" id="UP000242015">
    <property type="component" value="Unassembled WGS sequence"/>
</dbReference>
<dbReference type="Pfam" id="PF00496">
    <property type="entry name" value="SBP_bac_5"/>
    <property type="match status" value="1"/>
</dbReference>
<dbReference type="EMBL" id="NEXF01000043">
    <property type="protein sequence ID" value="PSO08865.1"/>
    <property type="molecule type" value="Genomic_DNA"/>
</dbReference>
<organism evidence="7 8">
    <name type="scientific">Candidatus Marsarchaeota G2 archaeon BE_D</name>
    <dbReference type="NCBI Taxonomy" id="1978158"/>
    <lineage>
        <taxon>Archaea</taxon>
        <taxon>Candidatus Marsarchaeota</taxon>
        <taxon>Candidatus Marsarchaeota group 2</taxon>
    </lineage>
</organism>
<evidence type="ECO:0000256" key="2">
    <source>
        <dbReference type="ARBA" id="ARBA00022448"/>
    </source>
</evidence>
<dbReference type="PIRSF" id="PIRSF002741">
    <property type="entry name" value="MppA"/>
    <property type="match status" value="1"/>
</dbReference>
<keyword evidence="3" id="KW-0732">Signal</keyword>
<reference evidence="7 8" key="1">
    <citation type="submission" date="2017-04" db="EMBL/GenBank/DDBJ databases">
        <title>Novel microbial lineages endemic to geothermal iron-oxide mats fill important gaps in the evolutionary history of Archaea.</title>
        <authorList>
            <person name="Jay Z.J."/>
            <person name="Beam J.P."/>
            <person name="Dlakic M."/>
            <person name="Rusch D.B."/>
            <person name="Kozubal M.A."/>
            <person name="Inskeep W.P."/>
        </authorList>
    </citation>
    <scope>NUCLEOTIDE SEQUENCE [LARGE SCALE GENOMIC DNA]</scope>
    <source>
        <strain evidence="7">BE_D</strain>
    </source>
</reference>